<keyword evidence="3 7" id="KW-0812">Transmembrane</keyword>
<dbReference type="PANTHER" id="PTHR12246">
    <property type="entry name" value="PALMITOYLTRANSFERASE ZDHHC16"/>
    <property type="match status" value="1"/>
</dbReference>
<evidence type="ECO:0000256" key="2">
    <source>
        <dbReference type="ARBA" id="ARBA00022679"/>
    </source>
</evidence>
<name>A0A4E0R3F7_FASHE</name>
<evidence type="ECO:0000313" key="9">
    <source>
        <dbReference type="EMBL" id="THD20856.1"/>
    </source>
</evidence>
<evidence type="ECO:0000256" key="6">
    <source>
        <dbReference type="ARBA" id="ARBA00023315"/>
    </source>
</evidence>
<dbReference type="Proteomes" id="UP000230066">
    <property type="component" value="Unassembled WGS sequence"/>
</dbReference>
<protein>
    <recommendedName>
        <fullName evidence="7">Palmitoyltransferase</fullName>
        <ecNumber evidence="7">2.3.1.225</ecNumber>
    </recommendedName>
</protein>
<keyword evidence="5 7" id="KW-0472">Membrane</keyword>
<reference evidence="9" key="1">
    <citation type="submission" date="2019-03" db="EMBL/GenBank/DDBJ databases">
        <title>Improved annotation for the trematode Fasciola hepatica.</title>
        <authorList>
            <person name="Choi Y.-J."/>
            <person name="Martin J."/>
            <person name="Mitreva M."/>
        </authorList>
    </citation>
    <scope>NUCLEOTIDE SEQUENCE [LARGE SCALE GENOMIC DNA]</scope>
</reference>
<proteinExistence type="inferred from homology"/>
<dbReference type="GO" id="GO:0016020">
    <property type="term" value="C:membrane"/>
    <property type="evidence" value="ECO:0007669"/>
    <property type="project" value="UniProtKB-SubCell"/>
</dbReference>
<dbReference type="GO" id="GO:0019706">
    <property type="term" value="F:protein-cysteine S-palmitoyltransferase activity"/>
    <property type="evidence" value="ECO:0007669"/>
    <property type="project" value="UniProtKB-EC"/>
</dbReference>
<dbReference type="PROSITE" id="PS50216">
    <property type="entry name" value="DHHC"/>
    <property type="match status" value="1"/>
</dbReference>
<dbReference type="EC" id="2.3.1.225" evidence="7"/>
<dbReference type="InterPro" id="IPR039859">
    <property type="entry name" value="PFA4/ZDH16/20/ERF2-like"/>
</dbReference>
<evidence type="ECO:0000256" key="1">
    <source>
        <dbReference type="ARBA" id="ARBA00004141"/>
    </source>
</evidence>
<keyword evidence="10" id="KW-1185">Reference proteome</keyword>
<feature type="transmembrane region" description="Helical" evidence="7">
    <location>
        <begin position="54"/>
        <end position="75"/>
    </location>
</feature>
<keyword evidence="2 7" id="KW-0808">Transferase</keyword>
<comment type="caution">
    <text evidence="9">The sequence shown here is derived from an EMBL/GenBank/DDBJ whole genome shotgun (WGS) entry which is preliminary data.</text>
</comment>
<evidence type="ECO:0000256" key="5">
    <source>
        <dbReference type="ARBA" id="ARBA00023136"/>
    </source>
</evidence>
<comment type="similarity">
    <text evidence="7">Belongs to the DHHC palmitoyltransferase family.</text>
</comment>
<dbReference type="InterPro" id="IPR001594">
    <property type="entry name" value="Palmitoyltrfase_DHHC"/>
</dbReference>
<evidence type="ECO:0000256" key="3">
    <source>
        <dbReference type="ARBA" id="ARBA00022692"/>
    </source>
</evidence>
<comment type="subcellular location">
    <subcellularLocation>
        <location evidence="1">Membrane</location>
        <topology evidence="1">Multi-pass membrane protein</topology>
    </subcellularLocation>
</comment>
<evidence type="ECO:0000256" key="4">
    <source>
        <dbReference type="ARBA" id="ARBA00022989"/>
    </source>
</evidence>
<feature type="domain" description="Palmitoyltransferase DHHC" evidence="8">
    <location>
        <begin position="8"/>
        <end position="142"/>
    </location>
</feature>
<comment type="domain">
    <text evidence="7">The DHHC domain is required for palmitoyltransferase activity.</text>
</comment>
<sequence>MSDKKAESKLQFCYLCNGYKPPRAHHCRTCKRCVMKMDHHCPWLNTCCGHLNHGYFVLFVLWVPAGCMACVVILAMTVYRDWLLLPLALFHHSFGYFTSTLIDLFMVMFALGLAVGVTIAVGVLAIYQLLAIGKNQTGIETWIVAKANHWRADTGTEPFVYPYDLGRTANLFQVLTWSGRAIGDGIHWPLREGSGEYDLTVEQIRQKHFKQQTRREFRIVRSYAGQCYPCFSFGFRTAIDTPYPDETRIAVRVGDLVHVTRKSKHWLYGQIELVKTTSPQNGTTSGSYISPRGWFPRLCATEVTGDKRIQRLKQD</sequence>
<evidence type="ECO:0000256" key="7">
    <source>
        <dbReference type="RuleBase" id="RU079119"/>
    </source>
</evidence>
<dbReference type="EMBL" id="JXXN02004129">
    <property type="protein sequence ID" value="THD20856.1"/>
    <property type="molecule type" value="Genomic_DNA"/>
</dbReference>
<comment type="catalytic activity">
    <reaction evidence="7">
        <text>L-cysteinyl-[protein] + hexadecanoyl-CoA = S-hexadecanoyl-L-cysteinyl-[protein] + CoA</text>
        <dbReference type="Rhea" id="RHEA:36683"/>
        <dbReference type="Rhea" id="RHEA-COMP:10131"/>
        <dbReference type="Rhea" id="RHEA-COMP:11032"/>
        <dbReference type="ChEBI" id="CHEBI:29950"/>
        <dbReference type="ChEBI" id="CHEBI:57287"/>
        <dbReference type="ChEBI" id="CHEBI:57379"/>
        <dbReference type="ChEBI" id="CHEBI:74151"/>
        <dbReference type="EC" id="2.3.1.225"/>
    </reaction>
</comment>
<organism evidence="9 10">
    <name type="scientific">Fasciola hepatica</name>
    <name type="common">Liver fluke</name>
    <dbReference type="NCBI Taxonomy" id="6192"/>
    <lineage>
        <taxon>Eukaryota</taxon>
        <taxon>Metazoa</taxon>
        <taxon>Spiralia</taxon>
        <taxon>Lophotrochozoa</taxon>
        <taxon>Platyhelminthes</taxon>
        <taxon>Trematoda</taxon>
        <taxon>Digenea</taxon>
        <taxon>Plagiorchiida</taxon>
        <taxon>Echinostomata</taxon>
        <taxon>Echinostomatoidea</taxon>
        <taxon>Fasciolidae</taxon>
        <taxon>Fasciola</taxon>
    </lineage>
</organism>
<keyword evidence="4 7" id="KW-1133">Transmembrane helix</keyword>
<keyword evidence="6 7" id="KW-0012">Acyltransferase</keyword>
<dbReference type="AlphaFoldDB" id="A0A4E0R3F7"/>
<evidence type="ECO:0000313" key="10">
    <source>
        <dbReference type="Proteomes" id="UP000230066"/>
    </source>
</evidence>
<evidence type="ECO:0000259" key="8">
    <source>
        <dbReference type="Pfam" id="PF01529"/>
    </source>
</evidence>
<dbReference type="Pfam" id="PF01529">
    <property type="entry name" value="DHHC"/>
    <property type="match status" value="1"/>
</dbReference>
<feature type="transmembrane region" description="Helical" evidence="7">
    <location>
        <begin position="104"/>
        <end position="127"/>
    </location>
</feature>
<accession>A0A4E0R3F7</accession>
<gene>
    <name evidence="9" type="ORF">D915_008154</name>
</gene>